<accession>A0ABW3Y4R2</accession>
<keyword evidence="2" id="KW-1185">Reference proteome</keyword>
<dbReference type="RefSeq" id="WP_377179389.1">
    <property type="nucleotide sequence ID" value="NZ_JBHTMY010000003.1"/>
</dbReference>
<proteinExistence type="predicted"/>
<name>A0ABW3Y4R2_9FLAO</name>
<organism evidence="1 2">
    <name type="scientific">Namhaeicola litoreus</name>
    <dbReference type="NCBI Taxonomy" id="1052145"/>
    <lineage>
        <taxon>Bacteria</taxon>
        <taxon>Pseudomonadati</taxon>
        <taxon>Bacteroidota</taxon>
        <taxon>Flavobacteriia</taxon>
        <taxon>Flavobacteriales</taxon>
        <taxon>Flavobacteriaceae</taxon>
        <taxon>Namhaeicola</taxon>
    </lineage>
</organism>
<protein>
    <recommendedName>
        <fullName evidence="3">PepSY domain-containing protein</fullName>
    </recommendedName>
</protein>
<evidence type="ECO:0000313" key="2">
    <source>
        <dbReference type="Proteomes" id="UP001597201"/>
    </source>
</evidence>
<gene>
    <name evidence="1" type="ORF">ACFQ39_12420</name>
</gene>
<dbReference type="Proteomes" id="UP001597201">
    <property type="component" value="Unassembled WGS sequence"/>
</dbReference>
<evidence type="ECO:0008006" key="3">
    <source>
        <dbReference type="Google" id="ProtNLM"/>
    </source>
</evidence>
<evidence type="ECO:0000313" key="1">
    <source>
        <dbReference type="EMBL" id="MFD1316425.1"/>
    </source>
</evidence>
<dbReference type="EMBL" id="JBHTMY010000003">
    <property type="protein sequence ID" value="MFD1316425.1"/>
    <property type="molecule type" value="Genomic_DNA"/>
</dbReference>
<dbReference type="Gene3D" id="3.10.450.360">
    <property type="match status" value="1"/>
</dbReference>
<reference evidence="2" key="1">
    <citation type="journal article" date="2019" name="Int. J. Syst. Evol. Microbiol.">
        <title>The Global Catalogue of Microorganisms (GCM) 10K type strain sequencing project: providing services to taxonomists for standard genome sequencing and annotation.</title>
        <authorList>
            <consortium name="The Broad Institute Genomics Platform"/>
            <consortium name="The Broad Institute Genome Sequencing Center for Infectious Disease"/>
            <person name="Wu L."/>
            <person name="Ma J."/>
        </authorList>
    </citation>
    <scope>NUCLEOTIDE SEQUENCE [LARGE SCALE GENOMIC DNA]</scope>
    <source>
        <strain evidence="2">CCUG 61485</strain>
    </source>
</reference>
<comment type="caution">
    <text evidence="1">The sequence shown here is derived from an EMBL/GenBank/DDBJ whole genome shotgun (WGS) entry which is preliminary data.</text>
</comment>
<sequence length="93" mass="10746">MRNIKIILFVLLVVILSMSTYGQESEFQNKVELQKVPTEITKEVSQFKGYKVTKAAYKLENNKKVYRLEIVKGQSKHTLLVDEKGKIIGREES</sequence>